<name>A0ACB9Q6R7_BAUVA</name>
<keyword evidence="2" id="KW-1185">Reference proteome</keyword>
<protein>
    <submittedName>
        <fullName evidence="1">Uncharacterized protein</fullName>
    </submittedName>
</protein>
<evidence type="ECO:0000313" key="1">
    <source>
        <dbReference type="EMBL" id="KAI4356503.1"/>
    </source>
</evidence>
<comment type="caution">
    <text evidence="1">The sequence shown here is derived from an EMBL/GenBank/DDBJ whole genome shotgun (WGS) entry which is preliminary data.</text>
</comment>
<accession>A0ACB9Q6R7</accession>
<proteinExistence type="predicted"/>
<dbReference type="EMBL" id="CM039426">
    <property type="protein sequence ID" value="KAI4356503.1"/>
    <property type="molecule type" value="Genomic_DNA"/>
</dbReference>
<gene>
    <name evidence="1" type="ORF">L6164_000525</name>
</gene>
<evidence type="ECO:0000313" key="2">
    <source>
        <dbReference type="Proteomes" id="UP000828941"/>
    </source>
</evidence>
<sequence>MSSSAVKSFQDTLKAWKSIFFPAFKAKDFIYFFLKAGLVVSTFALVFLFFNLSISYPSFHFSSSYGDRTYEHLVQRRTIAADEPTNVSHILFGIGGSAKSWNKRRHYTELWWKSNVTRGYVWLETEPPKNETWPETSPPYKVSANTSSFKYTCWYGTRSAIRIARIVKESFELGLKNVRWFVMGDDDTVFFVDNLVTVLAKYDHNQMYYIGANSESVEQDIIHSYTMAYGGGGFAISYPLAAELVTILDGCIDRYAKLYGSDQKIQGCISEIGVQVTKEPGFHQVDIHGHAYGLLASHPVAPLVSLHHLDYVEPIFPSMTRKDSVKKLVTASKTDPGRMLQQSYCYDLRHNWTFSLSWGYTVQLYPSLVTAKELETPFGTFRTWRTWSDDPFTFNTRPLSDDLCEKPLMYFLDRVESVDRGQTRTSYLRYLDASLKDCDHGDYVPALSVQYVNVSASPLTSDMWRKAPRRQCCEVVNGDDRVNNVVEVKIRSCQASESLTPP</sequence>
<dbReference type="Proteomes" id="UP000828941">
    <property type="component" value="Chromosome 1"/>
</dbReference>
<reference evidence="1 2" key="1">
    <citation type="journal article" date="2022" name="DNA Res.">
        <title>Chromosomal-level genome assembly of the orchid tree Bauhinia variegata (Leguminosae; Cercidoideae) supports the allotetraploid origin hypothesis of Bauhinia.</title>
        <authorList>
            <person name="Zhong Y."/>
            <person name="Chen Y."/>
            <person name="Zheng D."/>
            <person name="Pang J."/>
            <person name="Liu Y."/>
            <person name="Luo S."/>
            <person name="Meng S."/>
            <person name="Qian L."/>
            <person name="Wei D."/>
            <person name="Dai S."/>
            <person name="Zhou R."/>
        </authorList>
    </citation>
    <scope>NUCLEOTIDE SEQUENCE [LARGE SCALE GENOMIC DNA]</scope>
    <source>
        <strain evidence="1">BV-YZ2020</strain>
    </source>
</reference>
<organism evidence="1 2">
    <name type="scientific">Bauhinia variegata</name>
    <name type="common">Purple orchid tree</name>
    <name type="synonym">Phanera variegata</name>
    <dbReference type="NCBI Taxonomy" id="167791"/>
    <lineage>
        <taxon>Eukaryota</taxon>
        <taxon>Viridiplantae</taxon>
        <taxon>Streptophyta</taxon>
        <taxon>Embryophyta</taxon>
        <taxon>Tracheophyta</taxon>
        <taxon>Spermatophyta</taxon>
        <taxon>Magnoliopsida</taxon>
        <taxon>eudicotyledons</taxon>
        <taxon>Gunneridae</taxon>
        <taxon>Pentapetalae</taxon>
        <taxon>rosids</taxon>
        <taxon>fabids</taxon>
        <taxon>Fabales</taxon>
        <taxon>Fabaceae</taxon>
        <taxon>Cercidoideae</taxon>
        <taxon>Cercideae</taxon>
        <taxon>Bauhiniinae</taxon>
        <taxon>Bauhinia</taxon>
    </lineage>
</organism>